<proteinExistence type="predicted"/>
<evidence type="ECO:0000313" key="4">
    <source>
        <dbReference type="Proteomes" id="UP000243498"/>
    </source>
</evidence>
<name>A0A162JSL0_METRR</name>
<gene>
    <name evidence="3" type="ORF">ED733_003096</name>
    <name evidence="2" type="ORF">NOR_01788</name>
</gene>
<dbReference type="Proteomes" id="UP000243498">
    <property type="component" value="Unassembled WGS sequence"/>
</dbReference>
<evidence type="ECO:0000313" key="5">
    <source>
        <dbReference type="Proteomes" id="UP000317257"/>
    </source>
</evidence>
<protein>
    <submittedName>
        <fullName evidence="2">Uncharacterized protein</fullName>
    </submittedName>
</protein>
<comment type="caution">
    <text evidence="2">The sequence shown here is derived from an EMBL/GenBank/DDBJ whole genome shotgun (WGS) entry which is preliminary data.</text>
</comment>
<dbReference type="EMBL" id="AZHC01000004">
    <property type="protein sequence ID" value="OAA48538.1"/>
    <property type="molecule type" value="Genomic_DNA"/>
</dbReference>
<accession>A0A162JSL0</accession>
<dbReference type="OrthoDB" id="3513895at2759"/>
<dbReference type="AlphaFoldDB" id="A0A162JSL0"/>
<feature type="compositionally biased region" description="Polar residues" evidence="1">
    <location>
        <begin position="19"/>
        <end position="31"/>
    </location>
</feature>
<feature type="region of interest" description="Disordered" evidence="1">
    <location>
        <begin position="1"/>
        <end position="31"/>
    </location>
</feature>
<evidence type="ECO:0000313" key="3">
    <source>
        <dbReference type="EMBL" id="TWU71597.1"/>
    </source>
</evidence>
<dbReference type="Proteomes" id="UP000317257">
    <property type="component" value="Unassembled WGS sequence"/>
</dbReference>
<reference evidence="5" key="2">
    <citation type="submission" date="2018-12" db="EMBL/GenBank/DDBJ databases">
        <title>The complete genome of Metarhizium rileyi, a key fungal pathogen of Lepidoptera.</title>
        <authorList>
            <person name="Binneck E."/>
            <person name="Lastra C.C.L."/>
            <person name="Sosa-Gomez D.R."/>
        </authorList>
    </citation>
    <scope>NUCLEOTIDE SEQUENCE [LARGE SCALE GENOMIC DNA]</scope>
    <source>
        <strain evidence="5">Cep018-CH2</strain>
    </source>
</reference>
<evidence type="ECO:0000256" key="1">
    <source>
        <dbReference type="SAM" id="MobiDB-lite"/>
    </source>
</evidence>
<sequence length="69" mass="7607">MPMARSSRPPEKRTLKPAPSSSTYVQSSGTKSEVRFALPADQPQVEVVRIDTCAVSQPLLEPDALQRLR</sequence>
<evidence type="ECO:0000313" key="2">
    <source>
        <dbReference type="EMBL" id="OAA48538.1"/>
    </source>
</evidence>
<reference evidence="2 4" key="1">
    <citation type="journal article" date="2016" name="Genome Biol. Evol.">
        <title>Divergent and convergent evolution of fungal pathogenicity.</title>
        <authorList>
            <person name="Shang Y."/>
            <person name="Xiao G."/>
            <person name="Zheng P."/>
            <person name="Cen K."/>
            <person name="Zhan S."/>
            <person name="Wang C."/>
        </authorList>
    </citation>
    <scope>NUCLEOTIDE SEQUENCE [LARGE SCALE GENOMIC DNA]</scope>
    <source>
        <strain evidence="2 4">RCEF 4871</strain>
    </source>
</reference>
<reference evidence="3" key="3">
    <citation type="journal article" date="2019" name="Microbiol. Resour. Announc.">
        <title>Genome Sequence of Metarhizium rileyi, a Microbial Control Agent for Lepidoptera.</title>
        <authorList>
            <person name="Binneck E."/>
            <person name="Lastra C.C.L."/>
            <person name="Sosa-Gomez D.R."/>
        </authorList>
    </citation>
    <scope>NUCLEOTIDE SEQUENCE</scope>
    <source>
        <strain evidence="3">Cep018-CH2</strain>
    </source>
</reference>
<dbReference type="OMA" id="PDKLEQW"/>
<organism evidence="2 4">
    <name type="scientific">Metarhizium rileyi (strain RCEF 4871)</name>
    <name type="common">Nomuraea rileyi</name>
    <dbReference type="NCBI Taxonomy" id="1649241"/>
    <lineage>
        <taxon>Eukaryota</taxon>
        <taxon>Fungi</taxon>
        <taxon>Dikarya</taxon>
        <taxon>Ascomycota</taxon>
        <taxon>Pezizomycotina</taxon>
        <taxon>Sordariomycetes</taxon>
        <taxon>Hypocreomycetidae</taxon>
        <taxon>Hypocreales</taxon>
        <taxon>Clavicipitaceae</taxon>
        <taxon>Metarhizium</taxon>
    </lineage>
</organism>
<keyword evidence="4" id="KW-1185">Reference proteome</keyword>
<dbReference type="EMBL" id="SBHS01000041">
    <property type="protein sequence ID" value="TWU71597.1"/>
    <property type="molecule type" value="Genomic_DNA"/>
</dbReference>
<accession>A0A5C6G310</accession>